<sequence>MARNIATDDIPWARGFTDPADVRQQATTIREMVATRRVWRGDGPKWTLPTDYTDLSGVTLNLPDQPKQTVSEFLAGAHSDGIAVLHRGRIVYESYLHGCEPHEPHLNASMAKSYVGLMAALVEAQGLFDRDDRASKFIPELAGTAFGDNRIQDLLHMGTDVTYGGRPFHRTIEASRFWAVVAPKLRPMNYRGPETILEHLATARTAGPTGVEFRYENGNVETVGEILRRVTGTSLAELLSELVWSRIGAEEDAFYIVDSAGTEMAAGGFSATLRDVARVGEMIRCDGAVEDRQVIPPHIARSMTAGVPAGYPSEVRSPRAPVDSPATMSYHDYWWILNDPFGSFMASGIHGQRLLISRDLEFVVAHFGAHILSPAIDTPNFVPAFLQIGTHLVSNARGAVPVS</sequence>
<protein>
    <submittedName>
        <fullName evidence="2">Amide hydrolase</fullName>
    </submittedName>
</protein>
<accession>A0A2A5JGL1</accession>
<name>A0A2A5JGL1_RHOSG</name>
<feature type="domain" description="Beta-lactamase-related" evidence="1">
    <location>
        <begin position="68"/>
        <end position="364"/>
    </location>
</feature>
<dbReference type="InterPro" id="IPR001466">
    <property type="entry name" value="Beta-lactam-related"/>
</dbReference>
<dbReference type="Pfam" id="PF00144">
    <property type="entry name" value="Beta-lactamase"/>
    <property type="match status" value="1"/>
</dbReference>
<dbReference type="Proteomes" id="UP000230886">
    <property type="component" value="Unassembled WGS sequence"/>
</dbReference>
<dbReference type="AlphaFoldDB" id="A0A2A5JGL1"/>
<reference evidence="2 3" key="1">
    <citation type="submission" date="2017-07" db="EMBL/GenBank/DDBJ databases">
        <title>Draft sequence of Rhodococcus enclensis 23b-28.</title>
        <authorList>
            <person name="Besaury L."/>
            <person name="Sancelme M."/>
            <person name="Amato P."/>
            <person name="Lallement A."/>
            <person name="Delort A.-M."/>
        </authorList>
    </citation>
    <scope>NUCLEOTIDE SEQUENCE [LARGE SCALE GENOMIC DNA]</scope>
    <source>
        <strain evidence="2 3">23b-28</strain>
    </source>
</reference>
<dbReference type="InterPro" id="IPR012338">
    <property type="entry name" value="Beta-lactam/transpept-like"/>
</dbReference>
<keyword evidence="2" id="KW-0378">Hydrolase</keyword>
<proteinExistence type="predicted"/>
<gene>
    <name evidence="2" type="ORF">CHR55_03505</name>
</gene>
<organism evidence="2 3">
    <name type="scientific">Rhodococcus qingshengii</name>
    <dbReference type="NCBI Taxonomy" id="334542"/>
    <lineage>
        <taxon>Bacteria</taxon>
        <taxon>Bacillati</taxon>
        <taxon>Actinomycetota</taxon>
        <taxon>Actinomycetes</taxon>
        <taxon>Mycobacteriales</taxon>
        <taxon>Nocardiaceae</taxon>
        <taxon>Rhodococcus</taxon>
        <taxon>Rhodococcus erythropolis group</taxon>
    </lineage>
</organism>
<dbReference type="RefSeq" id="WP_081557456.1">
    <property type="nucleotide sequence ID" value="NZ_NOVD01000002.1"/>
</dbReference>
<comment type="caution">
    <text evidence="2">The sequence shown here is derived from an EMBL/GenBank/DDBJ whole genome shotgun (WGS) entry which is preliminary data.</text>
</comment>
<evidence type="ECO:0000313" key="3">
    <source>
        <dbReference type="Proteomes" id="UP000230886"/>
    </source>
</evidence>
<dbReference type="EMBL" id="NOVD01000002">
    <property type="protein sequence ID" value="PCK28417.1"/>
    <property type="molecule type" value="Genomic_DNA"/>
</dbReference>
<dbReference type="PANTHER" id="PTHR43283">
    <property type="entry name" value="BETA-LACTAMASE-RELATED"/>
    <property type="match status" value="1"/>
</dbReference>
<evidence type="ECO:0000313" key="2">
    <source>
        <dbReference type="EMBL" id="PCK28417.1"/>
    </source>
</evidence>
<dbReference type="SUPFAM" id="SSF56601">
    <property type="entry name" value="beta-lactamase/transpeptidase-like"/>
    <property type="match status" value="1"/>
</dbReference>
<dbReference type="PANTHER" id="PTHR43283:SF7">
    <property type="entry name" value="BETA-LACTAMASE-RELATED DOMAIN-CONTAINING PROTEIN"/>
    <property type="match status" value="1"/>
</dbReference>
<dbReference type="InterPro" id="IPR050789">
    <property type="entry name" value="Diverse_Enzym_Activities"/>
</dbReference>
<evidence type="ECO:0000259" key="1">
    <source>
        <dbReference type="Pfam" id="PF00144"/>
    </source>
</evidence>
<dbReference type="GO" id="GO:0016787">
    <property type="term" value="F:hydrolase activity"/>
    <property type="evidence" value="ECO:0007669"/>
    <property type="project" value="UniProtKB-KW"/>
</dbReference>
<dbReference type="Gene3D" id="3.40.710.10">
    <property type="entry name" value="DD-peptidase/beta-lactamase superfamily"/>
    <property type="match status" value="1"/>
</dbReference>